<evidence type="ECO:0008006" key="3">
    <source>
        <dbReference type="Google" id="ProtNLM"/>
    </source>
</evidence>
<sequence length="144" mass="17048">MKYISLFFISVFVGITTSCKQEITKQELSALNGYWEIEKVTTAEGQVKEYKINTTVDYIQLEENEKGFRKKVYPNLNGRYQTSDNAEFFTLKKNTDTQWEIIYQTNENTWTEILTSINANHFQVLNQAGVTYHYKRWQSFDLQQ</sequence>
<dbReference type="RefSeq" id="WP_013997502.1">
    <property type="nucleotide sequence ID" value="NZ_JBIUQR010000009.1"/>
</dbReference>
<gene>
    <name evidence="1" type="ORF">CCAN11_2350044</name>
</gene>
<evidence type="ECO:0000313" key="1">
    <source>
        <dbReference type="EMBL" id="CEN51786.1"/>
    </source>
</evidence>
<dbReference type="EMBL" id="CDOK01000152">
    <property type="protein sequence ID" value="CEN51786.1"/>
    <property type="molecule type" value="Genomic_DNA"/>
</dbReference>
<accession>A0A0B7IIT9</accession>
<dbReference type="AlphaFoldDB" id="A0A0B7IIT9"/>
<name>A0A0B7IIT9_9FLAO</name>
<organism evidence="1 2">
    <name type="scientific">Capnocytophaga canimorsus</name>
    <dbReference type="NCBI Taxonomy" id="28188"/>
    <lineage>
        <taxon>Bacteria</taxon>
        <taxon>Pseudomonadati</taxon>
        <taxon>Bacteroidota</taxon>
        <taxon>Flavobacteriia</taxon>
        <taxon>Flavobacteriales</taxon>
        <taxon>Flavobacteriaceae</taxon>
        <taxon>Capnocytophaga</taxon>
    </lineage>
</organism>
<dbReference type="PROSITE" id="PS51257">
    <property type="entry name" value="PROKAR_LIPOPROTEIN"/>
    <property type="match status" value="1"/>
</dbReference>
<reference evidence="1 2" key="1">
    <citation type="submission" date="2015-01" db="EMBL/GenBank/DDBJ databases">
        <authorList>
            <person name="MANFREDI Pablo"/>
        </authorList>
    </citation>
    <scope>NUCLEOTIDE SEQUENCE [LARGE SCALE GENOMIC DNA]</scope>
    <source>
        <strain evidence="1 2">Cc11</strain>
    </source>
</reference>
<dbReference type="Proteomes" id="UP000039370">
    <property type="component" value="Unassembled WGS sequence"/>
</dbReference>
<proteinExistence type="predicted"/>
<evidence type="ECO:0000313" key="2">
    <source>
        <dbReference type="Proteomes" id="UP000039370"/>
    </source>
</evidence>
<protein>
    <recommendedName>
        <fullName evidence="3">Lipocalin-like domain-containing protein</fullName>
    </recommendedName>
</protein>
<dbReference type="OMA" id="YWEIEKV"/>